<feature type="transmembrane region" description="Helical" evidence="6">
    <location>
        <begin position="290"/>
        <end position="315"/>
    </location>
</feature>
<sequence length="478" mass="51908">MSSVVKNTVFILFGSIGQKIISLAYFTFLVRMLGKDLTGDYTAALALSTLFVVFIDLGLTNVLIRNGAQNQSNLSQSISNIFAIKILTSIIAYTAMMIFSFNKFDAAFSLLVAASGITMILDSVHLTLYGYLRALGKLNYEAVGMIMSQTITLILGTSFLLLRWPILTLILAFTVASAINVIYSFYQAKKSGFVFKRPETTERLRLVLWSALPFTTAIILGRFYSYADIIILKIIKGSGEVGVYSTPSKISFAFQFIPLAFTAALYPHLSELAKNNTAQFRLVLTNSIRYLLLISAPISLGIFILAKPIVLLAFTEKFIASVAPLKIMILSLIFSFVSFPLGAALNACGAEKKQTAIVAVALIINLIGNAFLIPKLGAMGAAFSALIGNCILGVAGFWFLPSDFRPHLNILIKTALSLGIAVFLMSISVIYTQATLQNLFLSMIVGGAVFISLAFTLGLIAKKDLIYLKSAFGKTKIV</sequence>
<gene>
    <name evidence="7" type="ORF">A2983_01260</name>
</gene>
<dbReference type="Pfam" id="PF01943">
    <property type="entry name" value="Polysacc_synt"/>
    <property type="match status" value="1"/>
</dbReference>
<evidence type="ECO:0000256" key="3">
    <source>
        <dbReference type="ARBA" id="ARBA00022692"/>
    </source>
</evidence>
<feature type="transmembrane region" description="Helical" evidence="6">
    <location>
        <begin position="166"/>
        <end position="186"/>
    </location>
</feature>
<dbReference type="GO" id="GO:0005886">
    <property type="term" value="C:plasma membrane"/>
    <property type="evidence" value="ECO:0007669"/>
    <property type="project" value="UniProtKB-SubCell"/>
</dbReference>
<dbReference type="InterPro" id="IPR002797">
    <property type="entry name" value="Polysacc_synth"/>
</dbReference>
<keyword evidence="5 6" id="KW-0472">Membrane</keyword>
<feature type="transmembrane region" description="Helical" evidence="6">
    <location>
        <begin position="41"/>
        <end position="59"/>
    </location>
</feature>
<dbReference type="InterPro" id="IPR050833">
    <property type="entry name" value="Poly_Biosynth_Transport"/>
</dbReference>
<evidence type="ECO:0000256" key="1">
    <source>
        <dbReference type="ARBA" id="ARBA00004651"/>
    </source>
</evidence>
<feature type="transmembrane region" description="Helical" evidence="6">
    <location>
        <begin position="327"/>
        <end position="348"/>
    </location>
</feature>
<feature type="transmembrane region" description="Helical" evidence="6">
    <location>
        <begin position="206"/>
        <end position="224"/>
    </location>
</feature>
<protein>
    <submittedName>
        <fullName evidence="7">Uncharacterized protein</fullName>
    </submittedName>
</protein>
<evidence type="ECO:0000313" key="8">
    <source>
        <dbReference type="Proteomes" id="UP000177040"/>
    </source>
</evidence>
<dbReference type="EMBL" id="MFQH01000020">
    <property type="protein sequence ID" value="OGH77955.1"/>
    <property type="molecule type" value="Genomic_DNA"/>
</dbReference>
<feature type="transmembrane region" description="Helical" evidence="6">
    <location>
        <begin position="9"/>
        <end position="29"/>
    </location>
</feature>
<feature type="transmembrane region" description="Helical" evidence="6">
    <location>
        <begin position="138"/>
        <end position="160"/>
    </location>
</feature>
<evidence type="ECO:0000256" key="5">
    <source>
        <dbReference type="ARBA" id="ARBA00023136"/>
    </source>
</evidence>
<feature type="transmembrane region" description="Helical" evidence="6">
    <location>
        <begin position="355"/>
        <end position="373"/>
    </location>
</feature>
<keyword evidence="4 6" id="KW-1133">Transmembrane helix</keyword>
<feature type="transmembrane region" description="Helical" evidence="6">
    <location>
        <begin position="379"/>
        <end position="400"/>
    </location>
</feature>
<dbReference type="PANTHER" id="PTHR30250">
    <property type="entry name" value="PST FAMILY PREDICTED COLANIC ACID TRANSPORTER"/>
    <property type="match status" value="1"/>
</dbReference>
<dbReference type="AlphaFoldDB" id="A0A1F6N1U0"/>
<feature type="transmembrane region" description="Helical" evidence="6">
    <location>
        <begin position="250"/>
        <end position="269"/>
    </location>
</feature>
<name>A0A1F6N1U0_9BACT</name>
<keyword evidence="3 6" id="KW-0812">Transmembrane</keyword>
<proteinExistence type="predicted"/>
<feature type="transmembrane region" description="Helical" evidence="6">
    <location>
        <begin position="107"/>
        <end position="131"/>
    </location>
</feature>
<dbReference type="Proteomes" id="UP000177040">
    <property type="component" value="Unassembled WGS sequence"/>
</dbReference>
<comment type="caution">
    <text evidence="7">The sequence shown here is derived from an EMBL/GenBank/DDBJ whole genome shotgun (WGS) entry which is preliminary data.</text>
</comment>
<evidence type="ECO:0000256" key="6">
    <source>
        <dbReference type="SAM" id="Phobius"/>
    </source>
</evidence>
<comment type="subcellular location">
    <subcellularLocation>
        <location evidence="1">Cell membrane</location>
        <topology evidence="1">Multi-pass membrane protein</topology>
    </subcellularLocation>
</comment>
<feature type="transmembrane region" description="Helical" evidence="6">
    <location>
        <begin position="439"/>
        <end position="460"/>
    </location>
</feature>
<evidence type="ECO:0000256" key="4">
    <source>
        <dbReference type="ARBA" id="ARBA00022989"/>
    </source>
</evidence>
<feature type="transmembrane region" description="Helical" evidence="6">
    <location>
        <begin position="80"/>
        <end position="101"/>
    </location>
</feature>
<keyword evidence="2" id="KW-1003">Cell membrane</keyword>
<feature type="transmembrane region" description="Helical" evidence="6">
    <location>
        <begin position="412"/>
        <end position="433"/>
    </location>
</feature>
<accession>A0A1F6N1U0</accession>
<evidence type="ECO:0000313" key="7">
    <source>
        <dbReference type="EMBL" id="OGH77955.1"/>
    </source>
</evidence>
<organism evidence="7 8">
    <name type="scientific">Candidatus Magasanikbacteria bacterium RIFCSPLOWO2_01_FULL_40_15</name>
    <dbReference type="NCBI Taxonomy" id="1798686"/>
    <lineage>
        <taxon>Bacteria</taxon>
        <taxon>Candidatus Magasanikiibacteriota</taxon>
    </lineage>
</organism>
<evidence type="ECO:0000256" key="2">
    <source>
        <dbReference type="ARBA" id="ARBA00022475"/>
    </source>
</evidence>
<reference evidence="7 8" key="1">
    <citation type="journal article" date="2016" name="Nat. Commun.">
        <title>Thousands of microbial genomes shed light on interconnected biogeochemical processes in an aquifer system.</title>
        <authorList>
            <person name="Anantharaman K."/>
            <person name="Brown C.T."/>
            <person name="Hug L.A."/>
            <person name="Sharon I."/>
            <person name="Castelle C.J."/>
            <person name="Probst A.J."/>
            <person name="Thomas B.C."/>
            <person name="Singh A."/>
            <person name="Wilkins M.J."/>
            <person name="Karaoz U."/>
            <person name="Brodie E.L."/>
            <person name="Williams K.H."/>
            <person name="Hubbard S.S."/>
            <person name="Banfield J.F."/>
        </authorList>
    </citation>
    <scope>NUCLEOTIDE SEQUENCE [LARGE SCALE GENOMIC DNA]</scope>
</reference>
<dbReference type="CDD" id="cd13128">
    <property type="entry name" value="MATE_Wzx_like"/>
    <property type="match status" value="1"/>
</dbReference>
<dbReference type="PANTHER" id="PTHR30250:SF11">
    <property type="entry name" value="O-ANTIGEN TRANSPORTER-RELATED"/>
    <property type="match status" value="1"/>
</dbReference>